<reference evidence="1" key="1">
    <citation type="journal article" date="2019" name="Sci. Rep.">
        <title>Draft genome of Tanacetum cinerariifolium, the natural source of mosquito coil.</title>
        <authorList>
            <person name="Yamashiro T."/>
            <person name="Shiraishi A."/>
            <person name="Satake H."/>
            <person name="Nakayama K."/>
        </authorList>
    </citation>
    <scope>NUCLEOTIDE SEQUENCE</scope>
</reference>
<dbReference type="AlphaFoldDB" id="A0A6L2LB50"/>
<accession>A0A6L2LB50</accession>
<proteinExistence type="predicted"/>
<sequence length="131" mass="14983">MGGENLPRTLGDYSQPSQECYRNTIEKPDGNNVVPMTSDTVRLVQNGYTFHKLRSEDPSQHLKDFLKLLDSLDLNVDNRERTHVIDHSVDGKFRDKSAKESWELIENLALYDHESCNDPRDIAKPVKAISL</sequence>
<organism evidence="1">
    <name type="scientific">Tanacetum cinerariifolium</name>
    <name type="common">Dalmatian daisy</name>
    <name type="synonym">Chrysanthemum cinerariifolium</name>
    <dbReference type="NCBI Taxonomy" id="118510"/>
    <lineage>
        <taxon>Eukaryota</taxon>
        <taxon>Viridiplantae</taxon>
        <taxon>Streptophyta</taxon>
        <taxon>Embryophyta</taxon>
        <taxon>Tracheophyta</taxon>
        <taxon>Spermatophyta</taxon>
        <taxon>Magnoliopsida</taxon>
        <taxon>eudicotyledons</taxon>
        <taxon>Gunneridae</taxon>
        <taxon>Pentapetalae</taxon>
        <taxon>asterids</taxon>
        <taxon>campanulids</taxon>
        <taxon>Asterales</taxon>
        <taxon>Asteraceae</taxon>
        <taxon>Asteroideae</taxon>
        <taxon>Anthemideae</taxon>
        <taxon>Anthemidinae</taxon>
        <taxon>Tanacetum</taxon>
    </lineage>
</organism>
<comment type="caution">
    <text evidence="1">The sequence shown here is derived from an EMBL/GenBank/DDBJ whole genome shotgun (WGS) entry which is preliminary data.</text>
</comment>
<dbReference type="EMBL" id="BKCJ010004096">
    <property type="protein sequence ID" value="GEU58998.1"/>
    <property type="molecule type" value="Genomic_DNA"/>
</dbReference>
<evidence type="ECO:0000313" key="1">
    <source>
        <dbReference type="EMBL" id="GEU58998.1"/>
    </source>
</evidence>
<protein>
    <submittedName>
        <fullName evidence="1">MAK10-like protein</fullName>
    </submittedName>
</protein>
<gene>
    <name evidence="1" type="ORF">Tci_030976</name>
</gene>
<name>A0A6L2LB50_TANCI</name>